<keyword evidence="2" id="KW-0812">Transmembrane</keyword>
<evidence type="ECO:0000256" key="2">
    <source>
        <dbReference type="SAM" id="Phobius"/>
    </source>
</evidence>
<dbReference type="EMBL" id="LN899822">
    <property type="protein sequence ID" value="CUV58962.1"/>
    <property type="molecule type" value="Genomic_DNA"/>
</dbReference>
<evidence type="ECO:0000259" key="3">
    <source>
        <dbReference type="Pfam" id="PF20249"/>
    </source>
</evidence>
<sequence>MAEGQAISYSRNAQVAAASAKPACGASGCPSCVKAGLPVLLTRLGLADKGYAEARKGVLAPIVKKLAAPDLVASGYVLRTLRAGYVYAYYEKAHTPELVKQHGWQVFRVDHGGYLTPIPLAMAGKDDEAFTCKRSESYATAMLFVIPQPKQTKRVWVGFSTSPWSAPTLKKYASHADLRAKRMACIDAPAGKSEQAIGLTVEKAIQCIPDYDIGLKPEVLRGNPFPRLIPAKAGQSNGAAAVASPDAQDEKDQPVSPSKERPLALYAPPKQKVRPDDAQLLYKQAHSMLEKLPGKPYTDANLMMVCVPDAEGTTTEAGQRRMTHCSSAAESIASEQGLHKFKSALMIDGMLKLVKQNGQQHKARNATFAKLHDTKITRPQFDTMKKDGRLPPDAEMIPGVIKAGPNPNLWRPDYYNGTVFVPGAEQIDRETQNSYQRMLKKLQSPDNGATYAYDRFLKDFYKKAEADQKRLTEFEKDYKGWLLSDARKLLTSHDFDEATHIDGVYYAKCVANVTLGGPMTNEGARWFQPFLTASLNDKESLLRRALFGNQKEFFDWAIDKDQVSKEWDTVKGYMDLEPVKVAITAGKGAVADDARAIMQSLLGTIAAVVSKLDQQGASLSEGLRYQIKLLTMAMMVRSEAGALKLWRVPMPLQDAARLWRVMQGEATNAIRQVANAGKNRVESLLLSSAVAMEANGAPKTAKGVVDVYLIVSQPRTVASKAKQSVINGVRYLAEPAEIYGAKAARSAAQFIDQVTATEWAKGHMKVVTSLNGVLSAGSGLLQVLLIKKAWGDYANGSEWERTGARLSLLSAGLGLTAAFFELRAQYLEHVAKKTAAESVKRIAGFLAAGSTAIDSIQAFLNASKASGDGDLTARFGYIVQGLIYALAVGTAVVAAFGSALGIGAAAVMALTVIGLVLVAVGVIVGFIILLIKDRPPEAWAGKTIWGAAKEKWKNLAAEEQEANKVLLCAQIDFSFRWNVIENLGTSAMAADGAGLFGQEQSYTREAWLRFVWPETLRKQLGWEMRVYASGSHGEKLVGMASYMGSGAVSSALPGHLDGVTASFSEKSEDGVTTLVVSSTVDMMRFRSARATVQVFTLSSEGQSAAAARGLIIDEEIPG</sequence>
<feature type="region of interest" description="Disordered" evidence="1">
    <location>
        <begin position="230"/>
        <end position="265"/>
    </location>
</feature>
<dbReference type="InterPro" id="IPR046864">
    <property type="entry name" value="VasX_N"/>
</dbReference>
<name>A0A0S4VQU3_RALSL</name>
<evidence type="ECO:0000313" key="5">
    <source>
        <dbReference type="EMBL" id="CUV36924.1"/>
    </source>
</evidence>
<dbReference type="NCBIfam" id="NF041559">
    <property type="entry name" value="BTH_I2691_fam"/>
    <property type="match status" value="1"/>
</dbReference>
<gene>
    <name evidence="7" type="ORF">RD1301_v1_140002</name>
    <name evidence="4" type="ORF">RUN1744_v1_1220014</name>
    <name evidence="5" type="ORF">TD1301_v1_2560013</name>
    <name evidence="6" type="ORF">TF3108_v1_830014</name>
</gene>
<feature type="compositionally biased region" description="Basic and acidic residues" evidence="1">
    <location>
        <begin position="248"/>
        <end position="262"/>
    </location>
</feature>
<dbReference type="Pfam" id="PF20249">
    <property type="entry name" value="VasX_N"/>
    <property type="match status" value="1"/>
</dbReference>
<dbReference type="EMBL" id="LN899823">
    <property type="protein sequence ID" value="CUV26053.1"/>
    <property type="molecule type" value="Genomic_DNA"/>
</dbReference>
<feature type="transmembrane region" description="Helical" evidence="2">
    <location>
        <begin position="875"/>
        <end position="896"/>
    </location>
</feature>
<feature type="transmembrane region" description="Helical" evidence="2">
    <location>
        <begin position="902"/>
        <end position="931"/>
    </location>
</feature>
<dbReference type="CDD" id="cd20707">
    <property type="entry name" value="MIX_III"/>
    <property type="match status" value="1"/>
</dbReference>
<dbReference type="InterPro" id="IPR048126">
    <property type="entry name" value="Toxin_VasX"/>
</dbReference>
<evidence type="ECO:0000313" key="7">
    <source>
        <dbReference type="EMBL" id="CUV58962.1"/>
    </source>
</evidence>
<protein>
    <recommendedName>
        <fullName evidence="3">Toxin VasX N-terminal region domain-containing protein</fullName>
    </recommendedName>
</protein>
<dbReference type="EMBL" id="LN899826">
    <property type="protein sequence ID" value="CUV41654.1"/>
    <property type="molecule type" value="Genomic_DNA"/>
</dbReference>
<dbReference type="AlphaFoldDB" id="A0A0S4VQU3"/>
<keyword evidence="2" id="KW-0472">Membrane</keyword>
<proteinExistence type="predicted"/>
<reference evidence="5" key="1">
    <citation type="submission" date="2015-10" db="EMBL/GenBank/DDBJ databases">
        <authorList>
            <person name="Gilbert D.G."/>
        </authorList>
    </citation>
    <scope>NUCLEOTIDE SEQUENCE</scope>
    <source>
        <strain evidence="5">Phyl III-seqv23</strain>
    </source>
</reference>
<accession>A0A0S4VQU3</accession>
<evidence type="ECO:0000256" key="1">
    <source>
        <dbReference type="SAM" id="MobiDB-lite"/>
    </source>
</evidence>
<evidence type="ECO:0000313" key="4">
    <source>
        <dbReference type="EMBL" id="CUV26053.1"/>
    </source>
</evidence>
<feature type="domain" description="Toxin VasX N-terminal region" evidence="3">
    <location>
        <begin position="29"/>
        <end position="190"/>
    </location>
</feature>
<organism evidence="5">
    <name type="scientific">Ralstonia solanacearum</name>
    <name type="common">Pseudomonas solanacearum</name>
    <dbReference type="NCBI Taxonomy" id="305"/>
    <lineage>
        <taxon>Bacteria</taxon>
        <taxon>Pseudomonadati</taxon>
        <taxon>Pseudomonadota</taxon>
        <taxon>Betaproteobacteria</taxon>
        <taxon>Burkholderiales</taxon>
        <taxon>Burkholderiaceae</taxon>
        <taxon>Ralstonia</taxon>
        <taxon>Ralstonia solanacearum species complex</taxon>
    </lineage>
</organism>
<evidence type="ECO:0000313" key="6">
    <source>
        <dbReference type="EMBL" id="CUV41654.1"/>
    </source>
</evidence>
<dbReference type="EMBL" id="LN899825">
    <property type="protein sequence ID" value="CUV36924.1"/>
    <property type="molecule type" value="Genomic_DNA"/>
</dbReference>
<keyword evidence="2" id="KW-1133">Transmembrane helix</keyword>